<dbReference type="AlphaFoldDB" id="A0A9P0A9D7"/>
<evidence type="ECO:0000313" key="3">
    <source>
        <dbReference type="Proteomes" id="UP001152759"/>
    </source>
</evidence>
<feature type="compositionally biased region" description="Acidic residues" evidence="1">
    <location>
        <begin position="154"/>
        <end position="167"/>
    </location>
</feature>
<organism evidence="2 3">
    <name type="scientific">Bemisia tabaci</name>
    <name type="common">Sweetpotato whitefly</name>
    <name type="synonym">Aleurodes tabaci</name>
    <dbReference type="NCBI Taxonomy" id="7038"/>
    <lineage>
        <taxon>Eukaryota</taxon>
        <taxon>Metazoa</taxon>
        <taxon>Ecdysozoa</taxon>
        <taxon>Arthropoda</taxon>
        <taxon>Hexapoda</taxon>
        <taxon>Insecta</taxon>
        <taxon>Pterygota</taxon>
        <taxon>Neoptera</taxon>
        <taxon>Paraneoptera</taxon>
        <taxon>Hemiptera</taxon>
        <taxon>Sternorrhyncha</taxon>
        <taxon>Aleyrodoidea</taxon>
        <taxon>Aleyrodidae</taxon>
        <taxon>Aleyrodinae</taxon>
        <taxon>Bemisia</taxon>
    </lineage>
</organism>
<reference evidence="2" key="1">
    <citation type="submission" date="2021-12" db="EMBL/GenBank/DDBJ databases">
        <authorList>
            <person name="King R."/>
        </authorList>
    </citation>
    <scope>NUCLEOTIDE SEQUENCE</scope>
</reference>
<evidence type="ECO:0000256" key="1">
    <source>
        <dbReference type="SAM" id="MobiDB-lite"/>
    </source>
</evidence>
<evidence type="ECO:0000313" key="2">
    <source>
        <dbReference type="EMBL" id="CAH0386638.1"/>
    </source>
</evidence>
<keyword evidence="3" id="KW-1185">Reference proteome</keyword>
<protein>
    <submittedName>
        <fullName evidence="2">Uncharacterized protein</fullName>
    </submittedName>
</protein>
<name>A0A9P0A9D7_BEMTA</name>
<dbReference type="KEGG" id="btab:109031051"/>
<dbReference type="EMBL" id="OU963864">
    <property type="protein sequence ID" value="CAH0386638.1"/>
    <property type="molecule type" value="Genomic_DNA"/>
</dbReference>
<accession>A0A9P0A9D7</accession>
<gene>
    <name evidence="2" type="ORF">BEMITA_LOCUS5727</name>
</gene>
<feature type="region of interest" description="Disordered" evidence="1">
    <location>
        <begin position="23"/>
        <end position="43"/>
    </location>
</feature>
<dbReference type="Proteomes" id="UP001152759">
    <property type="component" value="Chromosome 3"/>
</dbReference>
<sequence length="167" mass="19006">MEEDHVSGTPQSTDDEIRSRLAQLRGQTSVKEPSRSFLVSGRKKTQAEEAEDLLKQFSAEAQLVKQFNETSIDVDKQIEERLRRLKADTASLTPQTNPISAKVLSQNFAEQCSDDSDDDDIKADAIIRKILAEEELARREIHEELGIDDKLDQLDDPDDLDDFEEFR</sequence>
<feature type="region of interest" description="Disordered" evidence="1">
    <location>
        <begin position="147"/>
        <end position="167"/>
    </location>
</feature>
<proteinExistence type="predicted"/>